<dbReference type="PANTHER" id="PTHR37549:SF1">
    <property type="entry name" value="LIPOPROTEIN LPRI"/>
    <property type="match status" value="1"/>
</dbReference>
<gene>
    <name evidence="8" type="ORF">CLV88_102391</name>
</gene>
<evidence type="ECO:0000256" key="3">
    <source>
        <dbReference type="ARBA" id="ARBA00023139"/>
    </source>
</evidence>
<protein>
    <recommendedName>
        <fullName evidence="10">Membrane-bound lysozyme inhibitor of c-type lysozyme MliC</fullName>
    </recommendedName>
</protein>
<evidence type="ECO:0000256" key="5">
    <source>
        <dbReference type="SAM" id="SignalP"/>
    </source>
</evidence>
<organism evidence="8 9">
    <name type="scientific">Shimia abyssi</name>
    <dbReference type="NCBI Taxonomy" id="1662395"/>
    <lineage>
        <taxon>Bacteria</taxon>
        <taxon>Pseudomonadati</taxon>
        <taxon>Pseudomonadota</taxon>
        <taxon>Alphaproteobacteria</taxon>
        <taxon>Rhodobacterales</taxon>
        <taxon>Roseobacteraceae</taxon>
    </lineage>
</organism>
<dbReference type="PANTHER" id="PTHR37549">
    <property type="entry name" value="LIPOPROTEIN LPRI"/>
    <property type="match status" value="1"/>
</dbReference>
<evidence type="ECO:0000313" key="8">
    <source>
        <dbReference type="EMBL" id="PSL21271.1"/>
    </source>
</evidence>
<evidence type="ECO:0000256" key="4">
    <source>
        <dbReference type="ARBA" id="ARBA00023288"/>
    </source>
</evidence>
<dbReference type="RefSeq" id="WP_207797022.1">
    <property type="nucleotide sequence ID" value="NZ_PYGJ01000002.1"/>
</dbReference>
<sequence>MRSLFFGGVACLMSGSVWAADPSFDCAKAGSSAEVAICGSEDLAALDREMARLYQLAVRDGTLSADRLAELKAFQRGWIKGRDDCWKADQGLEACVATEYGARIAEIRTGYAASRGKKGPSDGPYPYVCDGLDLPLSVVFVNAGTARAVLSSREGTQVLTAGPTGSGVRYEGRDVVFHTKGRDAHLKVGKISMSCRQDDIG</sequence>
<dbReference type="InterPro" id="IPR036328">
    <property type="entry name" value="MliC_sf"/>
</dbReference>
<evidence type="ECO:0000259" key="6">
    <source>
        <dbReference type="Pfam" id="PF07007"/>
    </source>
</evidence>
<dbReference type="SUPFAM" id="SSF141488">
    <property type="entry name" value="YdhA-like"/>
    <property type="match status" value="1"/>
</dbReference>
<dbReference type="InterPro" id="IPR018660">
    <property type="entry name" value="MliC"/>
</dbReference>
<dbReference type="InterPro" id="IPR052755">
    <property type="entry name" value="Lysozyme_Inhibitor_LprI"/>
</dbReference>
<keyword evidence="1 5" id="KW-0732">Signal</keyword>
<dbReference type="InterPro" id="IPR009739">
    <property type="entry name" value="LprI-like_N"/>
</dbReference>
<evidence type="ECO:0000256" key="2">
    <source>
        <dbReference type="ARBA" id="ARBA00023136"/>
    </source>
</evidence>
<feature type="signal peptide" evidence="5">
    <location>
        <begin position="1"/>
        <end position="19"/>
    </location>
</feature>
<keyword evidence="4" id="KW-0449">Lipoprotein</keyword>
<comment type="caution">
    <text evidence="8">The sequence shown here is derived from an EMBL/GenBank/DDBJ whole genome shotgun (WGS) entry which is preliminary data.</text>
</comment>
<dbReference type="Gene3D" id="1.20.1270.180">
    <property type="match status" value="1"/>
</dbReference>
<proteinExistence type="predicted"/>
<dbReference type="Pfam" id="PF09864">
    <property type="entry name" value="MliC"/>
    <property type="match status" value="1"/>
</dbReference>
<feature type="domain" description="Lysozyme inhibitor LprI-like N-terminal" evidence="6">
    <location>
        <begin position="26"/>
        <end position="103"/>
    </location>
</feature>
<dbReference type="EMBL" id="PYGJ01000002">
    <property type="protein sequence ID" value="PSL21271.1"/>
    <property type="molecule type" value="Genomic_DNA"/>
</dbReference>
<feature type="domain" description="C-type lysozyme inhibitor" evidence="7">
    <location>
        <begin position="127"/>
        <end position="189"/>
    </location>
</feature>
<evidence type="ECO:0000256" key="1">
    <source>
        <dbReference type="ARBA" id="ARBA00022729"/>
    </source>
</evidence>
<dbReference type="Pfam" id="PF07007">
    <property type="entry name" value="LprI"/>
    <property type="match status" value="1"/>
</dbReference>
<keyword evidence="9" id="KW-1185">Reference proteome</keyword>
<dbReference type="Proteomes" id="UP000240418">
    <property type="component" value="Unassembled WGS sequence"/>
</dbReference>
<evidence type="ECO:0000259" key="7">
    <source>
        <dbReference type="Pfam" id="PF09864"/>
    </source>
</evidence>
<keyword evidence="2" id="KW-0472">Membrane</keyword>
<reference evidence="8 9" key="1">
    <citation type="submission" date="2018-03" db="EMBL/GenBank/DDBJ databases">
        <title>Genomic Encyclopedia of Archaeal and Bacterial Type Strains, Phase II (KMG-II): from individual species to whole genera.</title>
        <authorList>
            <person name="Goeker M."/>
        </authorList>
    </citation>
    <scope>NUCLEOTIDE SEQUENCE [LARGE SCALE GENOMIC DNA]</scope>
    <source>
        <strain evidence="8 9">DSM 100673</strain>
    </source>
</reference>
<dbReference type="GO" id="GO:0005576">
    <property type="term" value="C:extracellular region"/>
    <property type="evidence" value="ECO:0007669"/>
    <property type="project" value="TreeGrafter"/>
</dbReference>
<dbReference type="Gene3D" id="2.40.128.200">
    <property type="match status" value="1"/>
</dbReference>
<feature type="chain" id="PRO_5015188028" description="Membrane-bound lysozyme inhibitor of c-type lysozyme MliC" evidence="5">
    <location>
        <begin position="20"/>
        <end position="201"/>
    </location>
</feature>
<name>A0A2P8FHS9_9RHOB</name>
<dbReference type="AlphaFoldDB" id="A0A2P8FHS9"/>
<evidence type="ECO:0000313" key="9">
    <source>
        <dbReference type="Proteomes" id="UP000240418"/>
    </source>
</evidence>
<keyword evidence="3" id="KW-0564">Palmitate</keyword>
<evidence type="ECO:0008006" key="10">
    <source>
        <dbReference type="Google" id="ProtNLM"/>
    </source>
</evidence>
<accession>A0A2P8FHS9</accession>